<feature type="domain" description="Flagellar hook-length control protein-like C-terminal" evidence="2">
    <location>
        <begin position="330"/>
        <end position="401"/>
    </location>
</feature>
<gene>
    <name evidence="3" type="ORF">CAL19_07435</name>
</gene>
<evidence type="ECO:0000259" key="2">
    <source>
        <dbReference type="Pfam" id="PF02120"/>
    </source>
</evidence>
<protein>
    <submittedName>
        <fullName evidence="3">Flagellar hook-length control protein FliK</fullName>
    </submittedName>
</protein>
<dbReference type="EMBL" id="NEVK01000004">
    <property type="protein sequence ID" value="OZI22365.1"/>
    <property type="molecule type" value="Genomic_DNA"/>
</dbReference>
<dbReference type="RefSeq" id="WP_026639638.1">
    <property type="nucleotide sequence ID" value="NZ_NEVI01000012.1"/>
</dbReference>
<feature type="compositionally biased region" description="Low complexity" evidence="1">
    <location>
        <begin position="152"/>
        <end position="182"/>
    </location>
</feature>
<sequence>MSIGPSALGTVLVQRLDAVLGTTMAAHANLVSGARPDAVAQPGEAVRPGQAEHAGRSPRQPLDPAARGQRDATVANSKDAEASGQPARSQVTRTDATASAPTTLGQTARTILALLAQYPDRPPPARGQAPLWPGPTSPAEGAAPPRLADGHAPLPGDAPARGAAGLAAARPDAAGNAPMPGARPGHPVAGVAAPAMTGLRLPAAATLAAALRHALQNSGLFYESHLSDLAYGQRTADQLRAQPQALLPRAALPPHESAGRPPLPAQGATPGDAPASTQAPSPGPTGIHPEAAPLVRQQLDILANQTLVWQGQAWPGTPLEWEVRRDRHGEADEAGTHWATRLTLDLPRLGQVQARLTLANDQLVLQLLAPRSAREINAAAQALRANLQRAGLTLTHLSVDAVAAHTPQATP</sequence>
<name>A0A261RBK1_9BORD</name>
<dbReference type="AlphaFoldDB" id="A0A261RBK1"/>
<proteinExistence type="predicted"/>
<evidence type="ECO:0000313" key="4">
    <source>
        <dbReference type="Proteomes" id="UP000216947"/>
    </source>
</evidence>
<keyword evidence="3" id="KW-0282">Flagellum</keyword>
<dbReference type="InterPro" id="IPR021136">
    <property type="entry name" value="Flagellar_hook_control-like_C"/>
</dbReference>
<feature type="compositionally biased region" description="Polar residues" evidence="1">
    <location>
        <begin position="86"/>
        <end position="104"/>
    </location>
</feature>
<keyword evidence="4" id="KW-1185">Reference proteome</keyword>
<feature type="region of interest" description="Disordered" evidence="1">
    <location>
        <begin position="119"/>
        <end position="182"/>
    </location>
</feature>
<evidence type="ECO:0000256" key="1">
    <source>
        <dbReference type="SAM" id="MobiDB-lite"/>
    </source>
</evidence>
<feature type="region of interest" description="Disordered" evidence="1">
    <location>
        <begin position="252"/>
        <end position="290"/>
    </location>
</feature>
<keyword evidence="3" id="KW-0966">Cell projection</keyword>
<accession>A0A261RBK1</accession>
<evidence type="ECO:0000313" key="3">
    <source>
        <dbReference type="EMBL" id="OZI22365.1"/>
    </source>
</evidence>
<dbReference type="Pfam" id="PF02120">
    <property type="entry name" value="Flg_hook"/>
    <property type="match status" value="1"/>
</dbReference>
<feature type="region of interest" description="Disordered" evidence="1">
    <location>
        <begin position="35"/>
        <end position="104"/>
    </location>
</feature>
<keyword evidence="3" id="KW-0969">Cilium</keyword>
<organism evidence="3 4">
    <name type="scientific">Bordetella genomosp. 7</name>
    <dbReference type="NCBI Taxonomy" id="1416805"/>
    <lineage>
        <taxon>Bacteria</taxon>
        <taxon>Pseudomonadati</taxon>
        <taxon>Pseudomonadota</taxon>
        <taxon>Betaproteobacteria</taxon>
        <taxon>Burkholderiales</taxon>
        <taxon>Alcaligenaceae</taxon>
        <taxon>Bordetella</taxon>
    </lineage>
</organism>
<dbReference type="Proteomes" id="UP000216947">
    <property type="component" value="Unassembled WGS sequence"/>
</dbReference>
<dbReference type="Gene3D" id="3.30.750.140">
    <property type="match status" value="1"/>
</dbReference>
<comment type="caution">
    <text evidence="3">The sequence shown here is derived from an EMBL/GenBank/DDBJ whole genome shotgun (WGS) entry which is preliminary data.</text>
</comment>
<reference evidence="4" key="1">
    <citation type="submission" date="2017-05" db="EMBL/GenBank/DDBJ databases">
        <title>Complete and WGS of Bordetella genogroups.</title>
        <authorList>
            <person name="Spilker T."/>
            <person name="Lipuma J."/>
        </authorList>
    </citation>
    <scope>NUCLEOTIDE SEQUENCE [LARGE SCALE GENOMIC DNA]</scope>
    <source>
        <strain evidence="4">AU18089</strain>
    </source>
</reference>
<dbReference type="OrthoDB" id="5296742at2"/>
<dbReference type="InterPro" id="IPR038610">
    <property type="entry name" value="FliK-like_C_sf"/>
</dbReference>